<comment type="catalytic activity">
    <reaction evidence="1">
        <text>Hydrolysis of Pro-|-Xaa &gt;&gt; Ala-|-Xaa in oligopeptides.</text>
        <dbReference type="EC" id="3.4.21.26"/>
    </reaction>
</comment>
<comment type="caution">
    <text evidence="8">The sequence shown here is derived from an EMBL/GenBank/DDBJ whole genome shotgun (WGS) entry which is preliminary data.</text>
</comment>
<dbReference type="EMBL" id="JAUOEL010000013">
    <property type="protein sequence ID" value="MDO5977169.1"/>
    <property type="molecule type" value="Genomic_DNA"/>
</dbReference>
<dbReference type="RefSeq" id="WP_303304497.1">
    <property type="nucleotide sequence ID" value="NZ_BAABDA010000058.1"/>
</dbReference>
<dbReference type="InterPro" id="IPR029058">
    <property type="entry name" value="AB_hydrolase_fold"/>
</dbReference>
<sequence>MKKIQFIIILFILVSCVKYSTDIEIYNPPIIKGELVVDHYYGKEIIDRYRNLENINDSVNINWYKNQDIYAENLLRNISGRNSLIKTLSEIDNRESFRTSKIKITENNTWFYLKRNVEESYYKLYYKKNENESLLFDPKSFKPESKEDYVINYISPSWDANFIVVSLSHSGRELSEMIIIDMKTKKPMPQVLNNAWPTNFLGVSWLPDNSGFIFLYFPGSDISNPKFKQNSQSVLYLLNNKPNDLRFVFGNKSHPKLNINPNEYPIAKIKSSTDKYLLGYVAGVDSYWNTFYAEISDIKKGKLNWKPLYSKEQKVVTNKGVFLDNEFVFLSAQNAPNKKIASVTINELNFKKPKVIAKERKTEIINDFEVTKNAIFYTTQKYGVQASLYKISDGIEINLKTPKKAGEISLYAKSINHKELWISTSGWVNDDIRYKYISEDNSFLEDNLSPKSEYPEFKNIIAEEVLVTSHDGKEVPLSIIYNKNIKRDSKNPVFVYAYGAYGDIESPYFSPLMLNFVANGGIFCISHVRGGGEKGENWHEDGFKTTKSNSWKDLIACTEYLIDEKFTSKNHTAIYGASAGGIVVGRAMTERPDLFSVVISQAGLMNPLRAEAEAGGGGSNYKEFGTVKDSIECMGLIEMDSYLHIRDSIDYPATYMTIGMNDPLVNPWMTGKFIARLQNSNMLKKPVLLNIDFNSGHNGTNNELKIYEEWADIFSFILWQTGHPEYQLENTEI</sequence>
<dbReference type="Gene3D" id="2.130.10.120">
    <property type="entry name" value="Prolyl oligopeptidase, N-terminal domain"/>
    <property type="match status" value="1"/>
</dbReference>
<reference evidence="8" key="1">
    <citation type="submission" date="2023-07" db="EMBL/GenBank/DDBJ databases">
        <title>Two novel species in the genus Flavivirga.</title>
        <authorList>
            <person name="Kwon K."/>
        </authorList>
    </citation>
    <scope>NUCLEOTIDE SEQUENCE</scope>
    <source>
        <strain evidence="8">KACC 14158</strain>
    </source>
</reference>
<evidence type="ECO:0000259" key="7">
    <source>
        <dbReference type="Pfam" id="PF02897"/>
    </source>
</evidence>
<dbReference type="InterPro" id="IPR051167">
    <property type="entry name" value="Prolyl_oligopep/macrocyclase"/>
</dbReference>
<dbReference type="PRINTS" id="PR00862">
    <property type="entry name" value="PROLIGOPTASE"/>
</dbReference>
<dbReference type="EC" id="3.4.21.26" evidence="2"/>
<dbReference type="InterPro" id="IPR002470">
    <property type="entry name" value="Peptidase_S9A"/>
</dbReference>
<dbReference type="Pfam" id="PF00326">
    <property type="entry name" value="Peptidase_S9"/>
    <property type="match status" value="1"/>
</dbReference>
<keyword evidence="5" id="KW-0720">Serine protease</keyword>
<evidence type="ECO:0000256" key="4">
    <source>
        <dbReference type="ARBA" id="ARBA00022801"/>
    </source>
</evidence>
<dbReference type="Proteomes" id="UP001176806">
    <property type="component" value="Unassembled WGS sequence"/>
</dbReference>
<evidence type="ECO:0000313" key="8">
    <source>
        <dbReference type="EMBL" id="MDO5977169.1"/>
    </source>
</evidence>
<gene>
    <name evidence="8" type="ORF">Q4Q40_23485</name>
</gene>
<keyword evidence="3" id="KW-0645">Protease</keyword>
<protein>
    <recommendedName>
        <fullName evidence="2">prolyl oligopeptidase</fullName>
        <ecNumber evidence="2">3.4.21.26</ecNumber>
    </recommendedName>
</protein>
<dbReference type="Pfam" id="PF02897">
    <property type="entry name" value="Peptidase_S9_N"/>
    <property type="match status" value="1"/>
</dbReference>
<dbReference type="InterPro" id="IPR023302">
    <property type="entry name" value="Pept_S9A_N"/>
</dbReference>
<keyword evidence="4" id="KW-0378">Hydrolase</keyword>
<evidence type="ECO:0000259" key="6">
    <source>
        <dbReference type="Pfam" id="PF00326"/>
    </source>
</evidence>
<evidence type="ECO:0000256" key="3">
    <source>
        <dbReference type="ARBA" id="ARBA00022670"/>
    </source>
</evidence>
<dbReference type="PANTHER" id="PTHR42881:SF2">
    <property type="entry name" value="PROLYL ENDOPEPTIDASE"/>
    <property type="match status" value="1"/>
</dbReference>
<evidence type="ECO:0000256" key="2">
    <source>
        <dbReference type="ARBA" id="ARBA00011897"/>
    </source>
</evidence>
<feature type="domain" description="Peptidase S9 prolyl oligopeptidase catalytic" evidence="6">
    <location>
        <begin position="509"/>
        <end position="722"/>
    </location>
</feature>
<dbReference type="PANTHER" id="PTHR42881">
    <property type="entry name" value="PROLYL ENDOPEPTIDASE"/>
    <property type="match status" value="1"/>
</dbReference>
<dbReference type="SUPFAM" id="SSF50993">
    <property type="entry name" value="Peptidase/esterase 'gauge' domain"/>
    <property type="match status" value="1"/>
</dbReference>
<keyword evidence="9" id="KW-1185">Reference proteome</keyword>
<organism evidence="8 9">
    <name type="scientific">Flavivirga jejuensis</name>
    <dbReference type="NCBI Taxonomy" id="870487"/>
    <lineage>
        <taxon>Bacteria</taxon>
        <taxon>Pseudomonadati</taxon>
        <taxon>Bacteroidota</taxon>
        <taxon>Flavobacteriia</taxon>
        <taxon>Flavobacteriales</taxon>
        <taxon>Flavobacteriaceae</taxon>
        <taxon>Flavivirga</taxon>
    </lineage>
</organism>
<evidence type="ECO:0000256" key="1">
    <source>
        <dbReference type="ARBA" id="ARBA00001070"/>
    </source>
</evidence>
<accession>A0ABT8WW04</accession>
<dbReference type="SUPFAM" id="SSF53474">
    <property type="entry name" value="alpha/beta-Hydrolases"/>
    <property type="match status" value="1"/>
</dbReference>
<dbReference type="PROSITE" id="PS51257">
    <property type="entry name" value="PROKAR_LIPOPROTEIN"/>
    <property type="match status" value="1"/>
</dbReference>
<feature type="domain" description="Peptidase S9A N-terminal" evidence="7">
    <location>
        <begin position="28"/>
        <end position="436"/>
    </location>
</feature>
<dbReference type="Gene3D" id="3.40.50.1820">
    <property type="entry name" value="alpha/beta hydrolase"/>
    <property type="match status" value="1"/>
</dbReference>
<evidence type="ECO:0000313" key="9">
    <source>
        <dbReference type="Proteomes" id="UP001176806"/>
    </source>
</evidence>
<proteinExistence type="predicted"/>
<name>A0ABT8WW04_9FLAO</name>
<evidence type="ECO:0000256" key="5">
    <source>
        <dbReference type="ARBA" id="ARBA00022825"/>
    </source>
</evidence>
<dbReference type="InterPro" id="IPR001375">
    <property type="entry name" value="Peptidase_S9_cat"/>
</dbReference>